<evidence type="ECO:0008006" key="8">
    <source>
        <dbReference type="Google" id="ProtNLM"/>
    </source>
</evidence>
<dbReference type="RefSeq" id="WP_074449805.1">
    <property type="nucleotide sequence ID" value="NZ_FMMM01000054.1"/>
</dbReference>
<dbReference type="Pfam" id="PF04191">
    <property type="entry name" value="PEMT"/>
    <property type="match status" value="1"/>
</dbReference>
<dbReference type="EMBL" id="FMMM01000054">
    <property type="protein sequence ID" value="SCQ21452.1"/>
    <property type="molecule type" value="Genomic_DNA"/>
</dbReference>
<evidence type="ECO:0000256" key="2">
    <source>
        <dbReference type="ARBA" id="ARBA00022692"/>
    </source>
</evidence>
<evidence type="ECO:0000256" key="4">
    <source>
        <dbReference type="ARBA" id="ARBA00023136"/>
    </source>
</evidence>
<keyword evidence="4 5" id="KW-0472">Membrane</keyword>
<evidence type="ECO:0000256" key="3">
    <source>
        <dbReference type="ARBA" id="ARBA00022989"/>
    </source>
</evidence>
<dbReference type="AlphaFoldDB" id="A0A1D3UMT0"/>
<feature type="transmembrane region" description="Helical" evidence="5">
    <location>
        <begin position="12"/>
        <end position="34"/>
    </location>
</feature>
<dbReference type="InterPro" id="IPR007318">
    <property type="entry name" value="Phopholipid_MeTrfase"/>
</dbReference>
<name>A0A1D3UMT0_TANFO</name>
<keyword evidence="3 5" id="KW-1133">Transmembrane helix</keyword>
<dbReference type="Gene3D" id="1.20.120.1630">
    <property type="match status" value="1"/>
</dbReference>
<organism evidence="6 7">
    <name type="scientific">Tannerella forsythia</name>
    <name type="common">Bacteroides forsythus</name>
    <dbReference type="NCBI Taxonomy" id="28112"/>
    <lineage>
        <taxon>Bacteria</taxon>
        <taxon>Pseudomonadati</taxon>
        <taxon>Bacteroidota</taxon>
        <taxon>Bacteroidia</taxon>
        <taxon>Bacteroidales</taxon>
        <taxon>Tannerellaceae</taxon>
        <taxon>Tannerella</taxon>
    </lineage>
</organism>
<protein>
    <recommendedName>
        <fullName evidence="8">Isoprenylcysteine carboxylmethyltransferase family protein</fullName>
    </recommendedName>
</protein>
<keyword evidence="2 5" id="KW-0812">Transmembrane</keyword>
<evidence type="ECO:0000313" key="7">
    <source>
        <dbReference type="Proteomes" id="UP000182057"/>
    </source>
</evidence>
<evidence type="ECO:0000256" key="1">
    <source>
        <dbReference type="ARBA" id="ARBA00004127"/>
    </source>
</evidence>
<feature type="transmembrane region" description="Helical" evidence="5">
    <location>
        <begin position="123"/>
        <end position="145"/>
    </location>
</feature>
<dbReference type="OrthoDB" id="9809773at2"/>
<reference evidence="6 7" key="1">
    <citation type="submission" date="2016-09" db="EMBL/GenBank/DDBJ databases">
        <authorList>
            <person name="Capua I."/>
            <person name="De Benedictis P."/>
            <person name="Joannis T."/>
            <person name="Lombin L.H."/>
            <person name="Cattoli G."/>
        </authorList>
    </citation>
    <scope>NUCLEOTIDE SEQUENCE [LARGE SCALE GENOMIC DNA]</scope>
    <source>
        <strain evidence="6 7">UB20</strain>
    </source>
</reference>
<proteinExistence type="predicted"/>
<accession>A0A1D3UMT0</accession>
<feature type="transmembrane region" description="Helical" evidence="5">
    <location>
        <begin position="54"/>
        <end position="74"/>
    </location>
</feature>
<comment type="subcellular location">
    <subcellularLocation>
        <location evidence="1">Endomembrane system</location>
        <topology evidence="1">Multi-pass membrane protein</topology>
    </subcellularLocation>
</comment>
<feature type="transmembrane region" description="Helical" evidence="5">
    <location>
        <begin position="80"/>
        <end position="102"/>
    </location>
</feature>
<sequence>MELSFFTTFEIGWLNGWVPSFAMLLVQIIFMMLFPQGGKRAVDTSWYTPRDRRYALLSSMAQAAVLIISIFAPFKFGTAWFTVGTIVYLIAFALFIWSFFSYKAGKPGETIQGGIYRYSRNPMYFFFMLGMLGVCIATASLWLLIVMLPFAVFTHGIILGEERYCEATYGESYRKYKACTPRYFLIV</sequence>
<evidence type="ECO:0000256" key="5">
    <source>
        <dbReference type="SAM" id="Phobius"/>
    </source>
</evidence>
<gene>
    <name evidence="6" type="ORF">TFUB20_01375</name>
</gene>
<dbReference type="Proteomes" id="UP000182057">
    <property type="component" value="Unassembled WGS sequence"/>
</dbReference>
<dbReference type="GO" id="GO:0012505">
    <property type="term" value="C:endomembrane system"/>
    <property type="evidence" value="ECO:0007669"/>
    <property type="project" value="UniProtKB-SubCell"/>
</dbReference>
<evidence type="ECO:0000313" key="6">
    <source>
        <dbReference type="EMBL" id="SCQ21452.1"/>
    </source>
</evidence>